<dbReference type="AlphaFoldDB" id="A0AAV2GMV3"/>
<dbReference type="EMBL" id="OZ034822">
    <property type="protein sequence ID" value="CAL1412009.1"/>
    <property type="molecule type" value="Genomic_DNA"/>
</dbReference>
<gene>
    <name evidence="2" type="ORF">LTRI10_LOCUS51331</name>
</gene>
<evidence type="ECO:0000313" key="2">
    <source>
        <dbReference type="EMBL" id="CAL1412009.1"/>
    </source>
</evidence>
<accession>A0AAV2GMV3</accession>
<keyword evidence="3" id="KW-1185">Reference proteome</keyword>
<proteinExistence type="predicted"/>
<organism evidence="2 3">
    <name type="scientific">Linum trigynum</name>
    <dbReference type="NCBI Taxonomy" id="586398"/>
    <lineage>
        <taxon>Eukaryota</taxon>
        <taxon>Viridiplantae</taxon>
        <taxon>Streptophyta</taxon>
        <taxon>Embryophyta</taxon>
        <taxon>Tracheophyta</taxon>
        <taxon>Spermatophyta</taxon>
        <taxon>Magnoliopsida</taxon>
        <taxon>eudicotyledons</taxon>
        <taxon>Gunneridae</taxon>
        <taxon>Pentapetalae</taxon>
        <taxon>rosids</taxon>
        <taxon>fabids</taxon>
        <taxon>Malpighiales</taxon>
        <taxon>Linaceae</taxon>
        <taxon>Linum</taxon>
    </lineage>
</organism>
<name>A0AAV2GMV3_9ROSI</name>
<evidence type="ECO:0000256" key="1">
    <source>
        <dbReference type="SAM" id="MobiDB-lite"/>
    </source>
</evidence>
<feature type="compositionally biased region" description="Low complexity" evidence="1">
    <location>
        <begin position="52"/>
        <end position="63"/>
    </location>
</feature>
<reference evidence="2 3" key="1">
    <citation type="submission" date="2024-04" db="EMBL/GenBank/DDBJ databases">
        <authorList>
            <person name="Fracassetti M."/>
        </authorList>
    </citation>
    <scope>NUCLEOTIDE SEQUENCE [LARGE SCALE GENOMIC DNA]</scope>
</reference>
<dbReference type="Proteomes" id="UP001497516">
    <property type="component" value="Chromosome 9"/>
</dbReference>
<protein>
    <submittedName>
        <fullName evidence="2">Uncharacterized protein</fullName>
    </submittedName>
</protein>
<evidence type="ECO:0000313" key="3">
    <source>
        <dbReference type="Proteomes" id="UP001497516"/>
    </source>
</evidence>
<sequence>MPPALTFLLHRLFKYASSSQQRRKQLWRYHLHPRATDNWQQLGKTAMPVDGSSPSGQSRSNSSKKLHFSEPQIWSRKAIATISLSRSIAMANRPLFCFASEKKE</sequence>
<feature type="region of interest" description="Disordered" evidence="1">
    <location>
        <begin position="38"/>
        <end position="68"/>
    </location>
</feature>